<evidence type="ECO:0000313" key="3">
    <source>
        <dbReference type="Proteomes" id="UP001500121"/>
    </source>
</evidence>
<dbReference type="RefSeq" id="WP_345482129.1">
    <property type="nucleotide sequence ID" value="NZ_BAABLP010000007.1"/>
</dbReference>
<keyword evidence="1" id="KW-1133">Transmembrane helix</keyword>
<dbReference type="EMBL" id="BAABLP010000007">
    <property type="protein sequence ID" value="GAA4754742.1"/>
    <property type="molecule type" value="Genomic_DNA"/>
</dbReference>
<reference evidence="3" key="1">
    <citation type="journal article" date="2019" name="Int. J. Syst. Evol. Microbiol.">
        <title>The Global Catalogue of Microorganisms (GCM) 10K type strain sequencing project: providing services to taxonomists for standard genome sequencing and annotation.</title>
        <authorList>
            <consortium name="The Broad Institute Genomics Platform"/>
            <consortium name="The Broad Institute Genome Sequencing Center for Infectious Disease"/>
            <person name="Wu L."/>
            <person name="Ma J."/>
        </authorList>
    </citation>
    <scope>NUCLEOTIDE SEQUENCE [LARGE SCALE GENOMIC DNA]</scope>
    <source>
        <strain evidence="3">JCM 19015</strain>
    </source>
</reference>
<evidence type="ECO:0000313" key="2">
    <source>
        <dbReference type="EMBL" id="GAA4754742.1"/>
    </source>
</evidence>
<protein>
    <submittedName>
        <fullName evidence="2">Uncharacterized protein</fullName>
    </submittedName>
</protein>
<keyword evidence="3" id="KW-1185">Reference proteome</keyword>
<sequence>MAANGLALIIYAVLALMLLVGVLVIAAGLGARRRVGGGTSLIVIGAVIALIPIGFAGSTLVARQLS</sequence>
<comment type="caution">
    <text evidence="2">The sequence shown here is derived from an EMBL/GenBank/DDBJ whole genome shotgun (WGS) entry which is preliminary data.</text>
</comment>
<feature type="transmembrane region" description="Helical" evidence="1">
    <location>
        <begin position="41"/>
        <end position="62"/>
    </location>
</feature>
<feature type="transmembrane region" description="Helical" evidence="1">
    <location>
        <begin position="6"/>
        <end position="29"/>
    </location>
</feature>
<keyword evidence="1" id="KW-0812">Transmembrane</keyword>
<organism evidence="2 3">
    <name type="scientific">Amnibacterium soli</name>
    <dbReference type="NCBI Taxonomy" id="1282736"/>
    <lineage>
        <taxon>Bacteria</taxon>
        <taxon>Bacillati</taxon>
        <taxon>Actinomycetota</taxon>
        <taxon>Actinomycetes</taxon>
        <taxon>Micrococcales</taxon>
        <taxon>Microbacteriaceae</taxon>
        <taxon>Amnibacterium</taxon>
    </lineage>
</organism>
<proteinExistence type="predicted"/>
<gene>
    <name evidence="2" type="ORF">GCM10025783_29810</name>
</gene>
<dbReference type="Proteomes" id="UP001500121">
    <property type="component" value="Unassembled WGS sequence"/>
</dbReference>
<evidence type="ECO:0000256" key="1">
    <source>
        <dbReference type="SAM" id="Phobius"/>
    </source>
</evidence>
<accession>A0ABP8ZF51</accession>
<name>A0ABP8ZF51_9MICO</name>
<keyword evidence="1" id="KW-0472">Membrane</keyword>